<dbReference type="OrthoDB" id="9814256at2"/>
<dbReference type="PANTHER" id="PTHR42930">
    <property type="entry name" value="PHOSPHATE-SPECIFIC TRANSPORT SYSTEM ACCESSORY PROTEIN PHOU"/>
    <property type="match status" value="1"/>
</dbReference>
<reference evidence="11" key="1">
    <citation type="submission" date="2017-10" db="EMBL/GenBank/DDBJ databases">
        <authorList>
            <person name="Toshchakov S.V."/>
            <person name="Goeva M.A."/>
        </authorList>
    </citation>
    <scope>NUCLEOTIDE SEQUENCE [LARGE SCALE GENOMIC DNA]</scope>
    <source>
        <strain evidence="11">JR1/69-1-13</strain>
    </source>
</reference>
<sequence>MQGHYMERGQGRLAQDLQQLRLMIEEMGSRAIRQVSDASTALLQHDNGLAEEVLRRDVQLDALERDVDAACIRLLALQQPLAADLRLIVAVLKTSHDLERIGDYAANIAKRSRALRRIPDWLHRATLGEMAWLLQRNIKEAVRSLVEADAAGAWAVCQSDDDVDALYDLASQAVLEQMSAGRCEPDTGTHLMYVIKGLERIGDHAVNVAEMAYYAVRGASAPVQRPRR</sequence>
<dbReference type="SUPFAM" id="SSF109755">
    <property type="entry name" value="PhoU-like"/>
    <property type="match status" value="1"/>
</dbReference>
<feature type="domain" description="PhoU" evidence="9">
    <location>
        <begin position="128"/>
        <end position="211"/>
    </location>
</feature>
<dbReference type="NCBIfam" id="TIGR02135">
    <property type="entry name" value="phoU_full"/>
    <property type="match status" value="1"/>
</dbReference>
<name>A0A2U1UZC4_9PROT</name>
<dbReference type="PIRSF" id="PIRSF003107">
    <property type="entry name" value="PhoU"/>
    <property type="match status" value="1"/>
</dbReference>
<evidence type="ECO:0000313" key="11">
    <source>
        <dbReference type="Proteomes" id="UP000245048"/>
    </source>
</evidence>
<protein>
    <recommendedName>
        <fullName evidence="8">Phosphate-specific transport system accessory protein PhoU</fullName>
    </recommendedName>
</protein>
<evidence type="ECO:0000256" key="7">
    <source>
        <dbReference type="ARBA" id="ARBA00056181"/>
    </source>
</evidence>
<evidence type="ECO:0000256" key="3">
    <source>
        <dbReference type="ARBA" id="ARBA00011738"/>
    </source>
</evidence>
<dbReference type="InterPro" id="IPR038078">
    <property type="entry name" value="PhoU-like_sf"/>
</dbReference>
<dbReference type="InterPro" id="IPR026022">
    <property type="entry name" value="PhoU_dom"/>
</dbReference>
<keyword evidence="5 8" id="KW-0963">Cytoplasm</keyword>
<accession>A0A2U1UZC4</accession>
<gene>
    <name evidence="10" type="primary">phoU</name>
    <name evidence="10" type="ORF">CR165_20170</name>
</gene>
<keyword evidence="6 8" id="KW-0592">Phosphate transport</keyword>
<dbReference type="GO" id="GO:0045936">
    <property type="term" value="P:negative regulation of phosphate metabolic process"/>
    <property type="evidence" value="ECO:0007669"/>
    <property type="project" value="InterPro"/>
</dbReference>
<proteinExistence type="inferred from homology"/>
<keyword evidence="11" id="KW-1185">Reference proteome</keyword>
<evidence type="ECO:0000256" key="1">
    <source>
        <dbReference type="ARBA" id="ARBA00004496"/>
    </source>
</evidence>
<evidence type="ECO:0000313" key="10">
    <source>
        <dbReference type="EMBL" id="PWC27006.1"/>
    </source>
</evidence>
<dbReference type="Gene3D" id="1.20.58.220">
    <property type="entry name" value="Phosphate transport system protein phou homolog 2, domain 2"/>
    <property type="match status" value="1"/>
</dbReference>
<dbReference type="GO" id="GO:0005737">
    <property type="term" value="C:cytoplasm"/>
    <property type="evidence" value="ECO:0007669"/>
    <property type="project" value="UniProtKB-SubCell"/>
</dbReference>
<dbReference type="Pfam" id="PF01895">
    <property type="entry name" value="PhoU"/>
    <property type="match status" value="2"/>
</dbReference>
<comment type="similarity">
    <text evidence="2 8">Belongs to the PhoU family.</text>
</comment>
<dbReference type="GO" id="GO:0006817">
    <property type="term" value="P:phosphate ion transport"/>
    <property type="evidence" value="ECO:0007669"/>
    <property type="project" value="UniProtKB-KW"/>
</dbReference>
<comment type="function">
    <text evidence="7 8">Plays a role in the regulation of phosphate uptake.</text>
</comment>
<evidence type="ECO:0000256" key="4">
    <source>
        <dbReference type="ARBA" id="ARBA00022448"/>
    </source>
</evidence>
<evidence type="ECO:0000256" key="5">
    <source>
        <dbReference type="ARBA" id="ARBA00022490"/>
    </source>
</evidence>
<comment type="caution">
    <text evidence="10">The sequence shown here is derived from an EMBL/GenBank/DDBJ whole genome shotgun (WGS) entry which is preliminary data.</text>
</comment>
<dbReference type="EMBL" id="PDOA01000020">
    <property type="protein sequence ID" value="PWC27006.1"/>
    <property type="molecule type" value="Genomic_DNA"/>
</dbReference>
<evidence type="ECO:0000259" key="9">
    <source>
        <dbReference type="Pfam" id="PF01895"/>
    </source>
</evidence>
<evidence type="ECO:0000256" key="8">
    <source>
        <dbReference type="PIRNR" id="PIRNR003107"/>
    </source>
</evidence>
<feature type="domain" description="PhoU" evidence="9">
    <location>
        <begin position="24"/>
        <end position="111"/>
    </location>
</feature>
<evidence type="ECO:0000256" key="6">
    <source>
        <dbReference type="ARBA" id="ARBA00022592"/>
    </source>
</evidence>
<dbReference type="Proteomes" id="UP000245048">
    <property type="component" value="Unassembled WGS sequence"/>
</dbReference>
<dbReference type="AlphaFoldDB" id="A0A2U1UZC4"/>
<keyword evidence="4 8" id="KW-0813">Transport</keyword>
<comment type="subunit">
    <text evidence="3 8">Homodimer.</text>
</comment>
<dbReference type="InterPro" id="IPR028366">
    <property type="entry name" value="PhoU"/>
</dbReference>
<dbReference type="FunFam" id="1.20.58.220:FF:000004">
    <property type="entry name" value="Phosphate-specific transport system accessory protein PhoU"/>
    <property type="match status" value="1"/>
</dbReference>
<dbReference type="PANTHER" id="PTHR42930:SF3">
    <property type="entry name" value="PHOSPHATE-SPECIFIC TRANSPORT SYSTEM ACCESSORY PROTEIN PHOU"/>
    <property type="match status" value="1"/>
</dbReference>
<evidence type="ECO:0000256" key="2">
    <source>
        <dbReference type="ARBA" id="ARBA00008107"/>
    </source>
</evidence>
<organism evidence="10 11">
    <name type="scientific">Teichococcus aestuarii</name>
    <dbReference type="NCBI Taxonomy" id="568898"/>
    <lineage>
        <taxon>Bacteria</taxon>
        <taxon>Pseudomonadati</taxon>
        <taxon>Pseudomonadota</taxon>
        <taxon>Alphaproteobacteria</taxon>
        <taxon>Acetobacterales</taxon>
        <taxon>Roseomonadaceae</taxon>
        <taxon>Roseomonas</taxon>
    </lineage>
</organism>
<comment type="subcellular location">
    <subcellularLocation>
        <location evidence="1 8">Cytoplasm</location>
    </subcellularLocation>
</comment>
<dbReference type="GO" id="GO:0030643">
    <property type="term" value="P:intracellular phosphate ion homeostasis"/>
    <property type="evidence" value="ECO:0007669"/>
    <property type="project" value="InterPro"/>
</dbReference>